<evidence type="ECO:0000256" key="8">
    <source>
        <dbReference type="ARBA" id="ARBA00023204"/>
    </source>
</evidence>
<feature type="coiled-coil region" evidence="11">
    <location>
        <begin position="582"/>
        <end position="616"/>
    </location>
</feature>
<keyword evidence="2 11" id="KW-0677">Repeat</keyword>
<dbReference type="GO" id="GO:0043022">
    <property type="term" value="F:ribosome binding"/>
    <property type="evidence" value="ECO:0007669"/>
    <property type="project" value="UniProtKB-UniRule"/>
</dbReference>
<keyword evidence="7 11" id="KW-0238">DNA-binding</keyword>
<dbReference type="InterPro" id="IPR037118">
    <property type="entry name" value="Val-tRNA_synth_C_sf"/>
</dbReference>
<evidence type="ECO:0000256" key="6">
    <source>
        <dbReference type="ARBA" id="ARBA00022840"/>
    </source>
</evidence>
<dbReference type="AlphaFoldDB" id="A0A9J7AV88"/>
<dbReference type="InterPro" id="IPR003439">
    <property type="entry name" value="ABC_transporter-like_ATP-bd"/>
</dbReference>
<keyword evidence="15" id="KW-1185">Reference proteome</keyword>
<keyword evidence="1 11" id="KW-0963">Cytoplasm</keyword>
<sequence length="619" mass="68055">MARASSAPPLVALRGARLTLGERVLFENADVTVAKGERICLVGRNGSGKSTLLKCLAGMVDLDQGERFVQPGAKIAYLPQDPPLPKGVPIRDHVAGGLASAPGEHPAEYLVDAIMAHLGIDGERTTDGLSGGESRRVALARALVSEPDVLLLDEPTNHLDLPTIEWLEDELAGFKGGILLISHDRTILGKLSNRTYWIDRGEVRRNSDGFAAFPDWADKVLADEEATQRRLDKQIAEETRWLREGLTARRKRNMGRVRTLLGMRREKAERMKRPGLVNMSVGDAEQGGQLVIEANHISKAFALPDGGEKVIATDFSTIVRRGDRIGLVGANGAGKTTLLKMLIGEEKPDKGRVRVGFGVEAVYFDQYREALDGEATLWSTLCPGGGDTIFVHGKPKHVVSYLRDFLFEERQARAHVKNLSGGERNRLLLAKLFAAPHNLLVLDEPTNDLDIETLDLLQEVLAEYEGTIILVSHDRDFLDRVVTSVIAVEGDGRIEEFVGGFSDYAALRRQEEPEPASAPKKKDSKPAAATEKPAQAKTKLSYKDQRALEILPNTIEKLGTEIAALADRLADPDLFTRDPDAFQKASKRLETAQAELDEAETKWLELEEMRENLEKARAS</sequence>
<dbReference type="PANTHER" id="PTHR42855">
    <property type="entry name" value="ABC TRANSPORTER ATP-BINDING SUBUNIT"/>
    <property type="match status" value="1"/>
</dbReference>
<comment type="function">
    <text evidence="11">Probably plays a role in ribosome assembly or function. May be involved in resolution of branched DNA intermediates that result from template switching in postreplication gaps. Binds DNA and has ATPase activity.</text>
</comment>
<keyword evidence="8 11" id="KW-0234">DNA repair</keyword>
<dbReference type="CDD" id="cd03221">
    <property type="entry name" value="ABCF_EF-3"/>
    <property type="match status" value="2"/>
</dbReference>
<protein>
    <recommendedName>
        <fullName evidence="11">ATP-binding protein Uup</fullName>
        <ecNumber evidence="11">3.6.1.-</ecNumber>
    </recommendedName>
</protein>
<organism evidence="14 15">
    <name type="scientific">Nisaea acidiphila</name>
    <dbReference type="NCBI Taxonomy" id="1862145"/>
    <lineage>
        <taxon>Bacteria</taxon>
        <taxon>Pseudomonadati</taxon>
        <taxon>Pseudomonadota</taxon>
        <taxon>Alphaproteobacteria</taxon>
        <taxon>Rhodospirillales</taxon>
        <taxon>Thalassobaculaceae</taxon>
        <taxon>Nisaea</taxon>
    </lineage>
</organism>
<dbReference type="InterPro" id="IPR003593">
    <property type="entry name" value="AAA+_ATPase"/>
</dbReference>
<dbReference type="Gene3D" id="3.40.50.300">
    <property type="entry name" value="P-loop containing nucleotide triphosphate hydrolases"/>
    <property type="match status" value="2"/>
</dbReference>
<dbReference type="InterPro" id="IPR032524">
    <property type="entry name" value="ABC_tran_C"/>
</dbReference>
<keyword evidence="4 11" id="KW-0227">DNA damage</keyword>
<evidence type="ECO:0000313" key="15">
    <source>
        <dbReference type="Proteomes" id="UP001060336"/>
    </source>
</evidence>
<accession>A0A9J7AV88</accession>
<evidence type="ECO:0000256" key="10">
    <source>
        <dbReference type="ARBA" id="ARBA00061478"/>
    </source>
</evidence>
<evidence type="ECO:0000256" key="1">
    <source>
        <dbReference type="ARBA" id="ARBA00022490"/>
    </source>
</evidence>
<comment type="catalytic activity">
    <reaction evidence="9 11">
        <text>ATP + H2O = ADP + phosphate + H(+)</text>
        <dbReference type="Rhea" id="RHEA:13065"/>
        <dbReference type="ChEBI" id="CHEBI:15377"/>
        <dbReference type="ChEBI" id="CHEBI:15378"/>
        <dbReference type="ChEBI" id="CHEBI:30616"/>
        <dbReference type="ChEBI" id="CHEBI:43474"/>
        <dbReference type="ChEBI" id="CHEBI:456216"/>
    </reaction>
</comment>
<feature type="binding site" evidence="11">
    <location>
        <begin position="329"/>
        <end position="336"/>
    </location>
    <ligand>
        <name>ATP</name>
        <dbReference type="ChEBI" id="CHEBI:30616"/>
        <label>2</label>
    </ligand>
</feature>
<name>A0A9J7AV88_9PROT</name>
<keyword evidence="6 11" id="KW-0067">ATP-binding</keyword>
<dbReference type="KEGG" id="naci:NUH88_06025"/>
<dbReference type="PANTHER" id="PTHR42855:SF1">
    <property type="entry name" value="ABC TRANSPORTER DOMAIN-CONTAINING PROTEIN"/>
    <property type="match status" value="1"/>
</dbReference>
<keyword evidence="5 11" id="KW-0378">Hydrolase</keyword>
<dbReference type="Proteomes" id="UP001060336">
    <property type="component" value="Chromosome"/>
</dbReference>
<dbReference type="Pfam" id="PF16326">
    <property type="entry name" value="ABC_tran_CTD"/>
    <property type="match status" value="1"/>
</dbReference>
<evidence type="ECO:0000256" key="4">
    <source>
        <dbReference type="ARBA" id="ARBA00022763"/>
    </source>
</evidence>
<keyword evidence="11" id="KW-0175">Coiled coil</keyword>
<dbReference type="HAMAP" id="MF_00848">
    <property type="entry name" value="Uup"/>
    <property type="match status" value="1"/>
</dbReference>
<dbReference type="InterPro" id="IPR051309">
    <property type="entry name" value="ABCF_ATPase"/>
</dbReference>
<evidence type="ECO:0000256" key="11">
    <source>
        <dbReference type="HAMAP-Rule" id="MF_00848"/>
    </source>
</evidence>
<dbReference type="RefSeq" id="WP_257770626.1">
    <property type="nucleotide sequence ID" value="NZ_CP102480.1"/>
</dbReference>
<gene>
    <name evidence="11" type="primary">uup</name>
    <name evidence="14" type="ORF">NUH88_06025</name>
</gene>
<evidence type="ECO:0000256" key="3">
    <source>
        <dbReference type="ARBA" id="ARBA00022741"/>
    </source>
</evidence>
<dbReference type="GO" id="GO:0005737">
    <property type="term" value="C:cytoplasm"/>
    <property type="evidence" value="ECO:0007669"/>
    <property type="project" value="UniProtKB-SubCell"/>
</dbReference>
<dbReference type="InterPro" id="IPR027417">
    <property type="entry name" value="P-loop_NTPase"/>
</dbReference>
<keyword evidence="3 11" id="KW-0547">Nucleotide-binding</keyword>
<comment type="similarity">
    <text evidence="10 11">Belongs to the ABC transporter superfamily. ABCF family. Uup subfamily.</text>
</comment>
<evidence type="ECO:0000256" key="5">
    <source>
        <dbReference type="ARBA" id="ARBA00022801"/>
    </source>
</evidence>
<evidence type="ECO:0000256" key="9">
    <source>
        <dbReference type="ARBA" id="ARBA00049360"/>
    </source>
</evidence>
<comment type="subcellular location">
    <subcellularLocation>
        <location evidence="11">Cytoplasm</location>
    </subcellularLocation>
    <text evidence="11">Associates with ribosomes.</text>
</comment>
<feature type="domain" description="ABC transporter" evidence="13">
    <location>
        <begin position="11"/>
        <end position="225"/>
    </location>
</feature>
<dbReference type="PROSITE" id="PS50893">
    <property type="entry name" value="ABC_TRANSPORTER_2"/>
    <property type="match status" value="2"/>
</dbReference>
<evidence type="ECO:0000259" key="13">
    <source>
        <dbReference type="PROSITE" id="PS50893"/>
    </source>
</evidence>
<reference evidence="14" key="1">
    <citation type="submission" date="2022-08" db="EMBL/GenBank/DDBJ databases">
        <title>Nisaea acidiphila sp. nov., isolated from a marine algal debris and emended description of the genus Nisaea Urios et al. 2008.</title>
        <authorList>
            <person name="Kwon K."/>
        </authorList>
    </citation>
    <scope>NUCLEOTIDE SEQUENCE</scope>
    <source>
        <strain evidence="14">MEBiC11861</strain>
    </source>
</reference>
<evidence type="ECO:0000313" key="14">
    <source>
        <dbReference type="EMBL" id="UUX51247.1"/>
    </source>
</evidence>
<dbReference type="PROSITE" id="PS00211">
    <property type="entry name" value="ABC_TRANSPORTER_1"/>
    <property type="match status" value="2"/>
</dbReference>
<dbReference type="Pfam" id="PF00005">
    <property type="entry name" value="ABC_tran"/>
    <property type="match status" value="2"/>
</dbReference>
<evidence type="ECO:0000256" key="12">
    <source>
        <dbReference type="SAM" id="MobiDB-lite"/>
    </source>
</evidence>
<evidence type="ECO:0000256" key="7">
    <source>
        <dbReference type="ARBA" id="ARBA00023125"/>
    </source>
</evidence>
<dbReference type="FunFam" id="3.40.50.300:FF:000309">
    <property type="entry name" value="ABC transporter ATP-binding protein"/>
    <property type="match status" value="1"/>
</dbReference>
<dbReference type="GO" id="GO:0016887">
    <property type="term" value="F:ATP hydrolysis activity"/>
    <property type="evidence" value="ECO:0007669"/>
    <property type="project" value="UniProtKB-UniRule"/>
</dbReference>
<dbReference type="InterPro" id="IPR043686">
    <property type="entry name" value="Uup"/>
</dbReference>
<feature type="domain" description="ABC transporter" evidence="13">
    <location>
        <begin position="292"/>
        <end position="524"/>
    </location>
</feature>
<dbReference type="SMART" id="SM00382">
    <property type="entry name" value="AAA"/>
    <property type="match status" value="2"/>
</dbReference>
<dbReference type="InterPro" id="IPR017871">
    <property type="entry name" value="ABC_transporter-like_CS"/>
</dbReference>
<dbReference type="GO" id="GO:0003677">
    <property type="term" value="F:DNA binding"/>
    <property type="evidence" value="ECO:0007669"/>
    <property type="project" value="UniProtKB-UniRule"/>
</dbReference>
<feature type="region of interest" description="Disordered" evidence="12">
    <location>
        <begin position="510"/>
        <end position="539"/>
    </location>
</feature>
<dbReference type="EC" id="3.6.1.-" evidence="11"/>
<feature type="binding site" evidence="11">
    <location>
        <begin position="43"/>
        <end position="50"/>
    </location>
    <ligand>
        <name>ATP</name>
        <dbReference type="ChEBI" id="CHEBI:30616"/>
        <label>1</label>
    </ligand>
</feature>
<dbReference type="EMBL" id="CP102480">
    <property type="protein sequence ID" value="UUX51247.1"/>
    <property type="molecule type" value="Genomic_DNA"/>
</dbReference>
<dbReference type="GO" id="GO:0006281">
    <property type="term" value="P:DNA repair"/>
    <property type="evidence" value="ECO:0007669"/>
    <property type="project" value="UniProtKB-KW"/>
</dbReference>
<dbReference type="Gene3D" id="1.10.287.380">
    <property type="entry name" value="Valyl-tRNA synthetase, C-terminal domain"/>
    <property type="match status" value="1"/>
</dbReference>
<dbReference type="SUPFAM" id="SSF52540">
    <property type="entry name" value="P-loop containing nucleoside triphosphate hydrolases"/>
    <property type="match status" value="2"/>
</dbReference>
<proteinExistence type="inferred from homology"/>
<evidence type="ECO:0000256" key="2">
    <source>
        <dbReference type="ARBA" id="ARBA00022737"/>
    </source>
</evidence>
<dbReference type="GO" id="GO:0005524">
    <property type="term" value="F:ATP binding"/>
    <property type="evidence" value="ECO:0007669"/>
    <property type="project" value="UniProtKB-UniRule"/>
</dbReference>